<evidence type="ECO:0000259" key="3">
    <source>
        <dbReference type="Pfam" id="PF13649"/>
    </source>
</evidence>
<gene>
    <name evidence="4" type="ORF">BGL_2c00920</name>
</gene>
<dbReference type="PANTHER" id="PTHR44942">
    <property type="entry name" value="METHYLTRANSF_11 DOMAIN-CONTAINING PROTEIN"/>
    <property type="match status" value="1"/>
</dbReference>
<proteinExistence type="predicted"/>
<dbReference type="Proteomes" id="UP000031838">
    <property type="component" value="Chromosome 2"/>
</dbReference>
<dbReference type="OrthoDB" id="9795085at2"/>
<protein>
    <submittedName>
        <fullName evidence="4">Putative SAM-dependent methyltransferase</fullName>
    </submittedName>
</protein>
<reference evidence="5" key="1">
    <citation type="submission" date="2011-03" db="EMBL/GenBank/DDBJ databases">
        <authorList>
            <person name="Voget S."/>
            <person name="Streit W.R."/>
            <person name="Jaeger K.E."/>
            <person name="Daniel R."/>
        </authorList>
    </citation>
    <scope>NUCLEOTIDE SEQUENCE [LARGE SCALE GENOMIC DNA]</scope>
    <source>
        <strain evidence="5">PG1</strain>
    </source>
</reference>
<dbReference type="InterPro" id="IPR051052">
    <property type="entry name" value="Diverse_substrate_MTase"/>
</dbReference>
<keyword evidence="5" id="KW-1185">Reference proteome</keyword>
<dbReference type="KEGG" id="bpla:bpln_2g00930"/>
<dbReference type="SUPFAM" id="SSF53335">
    <property type="entry name" value="S-adenosyl-L-methionine-dependent methyltransferases"/>
    <property type="match status" value="1"/>
</dbReference>
<reference evidence="4 5" key="2">
    <citation type="journal article" date="2016" name="Appl. Microbiol. Biotechnol.">
        <title>Mutations improving production and secretion of extracellular lipase by Burkholderia glumae PG1.</title>
        <authorList>
            <person name="Knapp A."/>
            <person name="Voget S."/>
            <person name="Gao R."/>
            <person name="Zaburannyi N."/>
            <person name="Krysciak D."/>
            <person name="Breuer M."/>
            <person name="Hauer B."/>
            <person name="Streit W.R."/>
            <person name="Muller R."/>
            <person name="Daniel R."/>
            <person name="Jaeger K.E."/>
        </authorList>
    </citation>
    <scope>NUCLEOTIDE SEQUENCE [LARGE SCALE GENOMIC DNA]</scope>
    <source>
        <strain evidence="4 5">PG1</strain>
    </source>
</reference>
<evidence type="ECO:0000256" key="1">
    <source>
        <dbReference type="ARBA" id="ARBA00022603"/>
    </source>
</evidence>
<evidence type="ECO:0000313" key="4">
    <source>
        <dbReference type="EMBL" id="AJK48190.1"/>
    </source>
</evidence>
<keyword evidence="1 4" id="KW-0489">Methyltransferase</keyword>
<dbReference type="GO" id="GO:0008168">
    <property type="term" value="F:methyltransferase activity"/>
    <property type="evidence" value="ECO:0007669"/>
    <property type="project" value="UniProtKB-KW"/>
</dbReference>
<dbReference type="AlphaFoldDB" id="A0A0B6S4F1"/>
<organism evidence="4 5">
    <name type="scientific">Burkholderia plantarii</name>
    <dbReference type="NCBI Taxonomy" id="41899"/>
    <lineage>
        <taxon>Bacteria</taxon>
        <taxon>Pseudomonadati</taxon>
        <taxon>Pseudomonadota</taxon>
        <taxon>Betaproteobacteria</taxon>
        <taxon>Burkholderiales</taxon>
        <taxon>Burkholderiaceae</taxon>
        <taxon>Burkholderia</taxon>
    </lineage>
</organism>
<evidence type="ECO:0000256" key="2">
    <source>
        <dbReference type="ARBA" id="ARBA00022679"/>
    </source>
</evidence>
<dbReference type="Gene3D" id="3.40.50.150">
    <property type="entry name" value="Vaccinia Virus protein VP39"/>
    <property type="match status" value="1"/>
</dbReference>
<dbReference type="HOGENOM" id="CLU_1122906_0_0_4"/>
<sequence>MKQFDLHAEAYNIVRGKIAYPEKLFRTLSEACAKHQSALDIGCGNGVSTIRLADYFADVEGVDLGENLIEKARANYPKLRFSASPAEQFKTERRYDLITSATSFYWMDRPAVLAKMSDWLNESGVFCAYKYDFPVAYGPLRNFIERELVTKWAKHRDDRLVNYDNTLELMNAAGVFSSAERIVVSNIIELSPKEVALFFLSTSYVTRYMDQEGGAGYIESFIRAVEEVDRSSTVKINFDIHAFIGSR</sequence>
<dbReference type="CDD" id="cd02440">
    <property type="entry name" value="AdoMet_MTases"/>
    <property type="match status" value="1"/>
</dbReference>
<dbReference type="Pfam" id="PF13649">
    <property type="entry name" value="Methyltransf_25"/>
    <property type="match status" value="1"/>
</dbReference>
<feature type="domain" description="Methyltransferase" evidence="3">
    <location>
        <begin position="39"/>
        <end position="124"/>
    </location>
</feature>
<evidence type="ECO:0000313" key="5">
    <source>
        <dbReference type="Proteomes" id="UP000031838"/>
    </source>
</evidence>
<dbReference type="RefSeq" id="WP_042626877.1">
    <property type="nucleotide sequence ID" value="NZ_BSTO01000007.1"/>
</dbReference>
<dbReference type="InterPro" id="IPR041698">
    <property type="entry name" value="Methyltransf_25"/>
</dbReference>
<dbReference type="InterPro" id="IPR029063">
    <property type="entry name" value="SAM-dependent_MTases_sf"/>
</dbReference>
<keyword evidence="2 4" id="KW-0808">Transferase</keyword>
<accession>A0A0B6S4F1</accession>
<dbReference type="KEGG" id="bgp:BGL_2c00920"/>
<dbReference type="EMBL" id="CP002581">
    <property type="protein sequence ID" value="AJK48190.1"/>
    <property type="molecule type" value="Genomic_DNA"/>
</dbReference>
<dbReference type="PANTHER" id="PTHR44942:SF4">
    <property type="entry name" value="METHYLTRANSFERASE TYPE 11 DOMAIN-CONTAINING PROTEIN"/>
    <property type="match status" value="1"/>
</dbReference>
<dbReference type="GO" id="GO:0032259">
    <property type="term" value="P:methylation"/>
    <property type="evidence" value="ECO:0007669"/>
    <property type="project" value="UniProtKB-KW"/>
</dbReference>
<name>A0A0B6S4F1_BURPL</name>